<name>C5MGX5_CANTT</name>
<feature type="region of interest" description="Disordered" evidence="1">
    <location>
        <begin position="199"/>
        <end position="241"/>
    </location>
</feature>
<dbReference type="AlphaFoldDB" id="C5MGX5"/>
<dbReference type="STRING" id="294747.C5MGX5"/>
<organism evidence="2 3">
    <name type="scientific">Candida tropicalis (strain ATCC MYA-3404 / T1)</name>
    <name type="common">Yeast</name>
    <dbReference type="NCBI Taxonomy" id="294747"/>
    <lineage>
        <taxon>Eukaryota</taxon>
        <taxon>Fungi</taxon>
        <taxon>Dikarya</taxon>
        <taxon>Ascomycota</taxon>
        <taxon>Saccharomycotina</taxon>
        <taxon>Pichiomycetes</taxon>
        <taxon>Debaryomycetaceae</taxon>
        <taxon>Candida/Lodderomyces clade</taxon>
        <taxon>Candida</taxon>
    </lineage>
</organism>
<dbReference type="eggNOG" id="ENOG502T610">
    <property type="taxonomic scope" value="Eukaryota"/>
</dbReference>
<feature type="compositionally biased region" description="Basic and acidic residues" evidence="1">
    <location>
        <begin position="172"/>
        <end position="181"/>
    </location>
</feature>
<keyword evidence="3" id="KW-1185">Reference proteome</keyword>
<protein>
    <submittedName>
        <fullName evidence="2">Uncharacterized protein</fullName>
    </submittedName>
</protein>
<reference evidence="2 3" key="1">
    <citation type="journal article" date="2009" name="Nature">
        <title>Evolution of pathogenicity and sexual reproduction in eight Candida genomes.</title>
        <authorList>
            <person name="Butler G."/>
            <person name="Rasmussen M.D."/>
            <person name="Lin M.F."/>
            <person name="Santos M.A."/>
            <person name="Sakthikumar S."/>
            <person name="Munro C.A."/>
            <person name="Rheinbay E."/>
            <person name="Grabherr M."/>
            <person name="Forche A."/>
            <person name="Reedy J.L."/>
            <person name="Agrafioti I."/>
            <person name="Arnaud M.B."/>
            <person name="Bates S."/>
            <person name="Brown A.J."/>
            <person name="Brunke S."/>
            <person name="Costanzo M.C."/>
            <person name="Fitzpatrick D.A."/>
            <person name="de Groot P.W."/>
            <person name="Harris D."/>
            <person name="Hoyer L.L."/>
            <person name="Hube B."/>
            <person name="Klis F.M."/>
            <person name="Kodira C."/>
            <person name="Lennard N."/>
            <person name="Logue M.E."/>
            <person name="Martin R."/>
            <person name="Neiman A.M."/>
            <person name="Nikolaou E."/>
            <person name="Quail M.A."/>
            <person name="Quinn J."/>
            <person name="Santos M.C."/>
            <person name="Schmitzberger F.F."/>
            <person name="Sherlock G."/>
            <person name="Shah P."/>
            <person name="Silverstein K.A."/>
            <person name="Skrzypek M.S."/>
            <person name="Soll D."/>
            <person name="Staggs R."/>
            <person name="Stansfield I."/>
            <person name="Stumpf M.P."/>
            <person name="Sudbery P.E."/>
            <person name="Srikantha T."/>
            <person name="Zeng Q."/>
            <person name="Berman J."/>
            <person name="Berriman M."/>
            <person name="Heitman J."/>
            <person name="Gow N.A."/>
            <person name="Lorenz M.C."/>
            <person name="Birren B.W."/>
            <person name="Kellis M."/>
            <person name="Cuomo C.A."/>
        </authorList>
    </citation>
    <scope>NUCLEOTIDE SEQUENCE [LARGE SCALE GENOMIC DNA]</scope>
    <source>
        <strain evidence="3">ATCC MYA-3404 / T1</strain>
    </source>
</reference>
<dbReference type="Proteomes" id="UP000002037">
    <property type="component" value="Unassembled WGS sequence"/>
</dbReference>
<dbReference type="HOGENOM" id="CLU_900143_0_0_1"/>
<feature type="compositionally biased region" description="Polar residues" evidence="1">
    <location>
        <begin position="107"/>
        <end position="127"/>
    </location>
</feature>
<evidence type="ECO:0000313" key="2">
    <source>
        <dbReference type="EMBL" id="EER30877.1"/>
    </source>
</evidence>
<dbReference type="OrthoDB" id="4086732at2759"/>
<dbReference type="EMBL" id="GG692402">
    <property type="protein sequence ID" value="EER30877.1"/>
    <property type="molecule type" value="Genomic_DNA"/>
</dbReference>
<evidence type="ECO:0000256" key="1">
    <source>
        <dbReference type="SAM" id="MobiDB-lite"/>
    </source>
</evidence>
<evidence type="ECO:0000313" key="3">
    <source>
        <dbReference type="Proteomes" id="UP000002037"/>
    </source>
</evidence>
<dbReference type="RefSeq" id="XP_002551031.1">
    <property type="nucleotide sequence ID" value="XM_002550985.1"/>
</dbReference>
<feature type="compositionally biased region" description="Polar residues" evidence="1">
    <location>
        <begin position="209"/>
        <end position="218"/>
    </location>
</feature>
<dbReference type="KEGG" id="ctp:CTRG_05329"/>
<proteinExistence type="predicted"/>
<sequence>MVEPRYTEFEEEFDDTYIVTPERQIARPASKEKSTTNFTSFRAPKGSSPLKNPPINRTDFITPTVNDSLKENVPESLENLAPISNSPNSPPTSIRFNKRMSNDLEVPTSNKNQRIDRSSTGSSSPTKNRFMESLRKRSLGNSVQMKIPKTVVESSSPPRRAPVVQESIPLKVSEDNNDKHSQSIIDRVNSTLGELHRNDIPEQKHQSPKLPSSKNVSPKLQERKLLSKSPPNGYSDLPRDFVGQDLLGNSTPIHKVLKTVSSDSEQTELQAAWWPYSKWAKLKKIVMSKEITREEAISNKFLMNELECVNLAELTKRYDFLANFKTKRAKPDRIINSGRISKRSH</sequence>
<gene>
    <name evidence="2" type="ORF">CTRG_05329</name>
</gene>
<dbReference type="VEuPathDB" id="FungiDB:CTRG_05329"/>
<feature type="region of interest" description="Disordered" evidence="1">
    <location>
        <begin position="23"/>
        <end position="68"/>
    </location>
</feature>
<feature type="region of interest" description="Disordered" evidence="1">
    <location>
        <begin position="104"/>
        <end position="183"/>
    </location>
</feature>
<dbReference type="GeneID" id="8299650"/>
<accession>C5MGX5</accession>